<dbReference type="HOGENOM" id="CLU_1082803_0_0_1"/>
<accession>B0XG29</accession>
<dbReference type="KEGG" id="cqu:CpipJ_CPIJ017933"/>
<proteinExistence type="predicted"/>
<name>B0XG29_CULQU</name>
<keyword evidence="4" id="KW-1185">Reference proteome</keyword>
<dbReference type="EnsemblMetazoa" id="CPIJ017933-RA">
    <property type="protein sequence ID" value="CPIJ017933-PA"/>
    <property type="gene ID" value="CPIJ017933"/>
</dbReference>
<dbReference type="EMBL" id="DS232983">
    <property type="protein sequence ID" value="EDS27204.1"/>
    <property type="molecule type" value="Genomic_DNA"/>
</dbReference>
<dbReference type="OrthoDB" id="7744623at2759"/>
<dbReference type="AlphaFoldDB" id="B0XG29"/>
<dbReference type="VEuPathDB" id="VectorBase:CPIJ017933"/>
<feature type="signal peptide" evidence="1">
    <location>
        <begin position="1"/>
        <end position="18"/>
    </location>
</feature>
<evidence type="ECO:0000256" key="1">
    <source>
        <dbReference type="SAM" id="SignalP"/>
    </source>
</evidence>
<sequence>MKPPILFLLLLLANSTTATYTPEALDYVLRCIEYEASAQPPAIYTPEALDYILRCIEYEASVAAGTLSLILYDPAPQHPFNNILSAILQSPRLEHVVKYVVNGTYQEGLEDLPWHPSMLLIHPGSDVRPTSAIYTPEALDYILRCIEYEASVAAGTLSLILYDLAPQHPFNNILSAILQSPRLEHVVKYVVNGTYQEGLEDLPWHPSMLLIHPGSDVRHLMRPNTSRDMNLVLELFNPTAKAFRLRANGTVVRGVGH</sequence>
<dbReference type="InParanoid" id="B0XG29"/>
<organism>
    <name type="scientific">Culex quinquefasciatus</name>
    <name type="common">Southern house mosquito</name>
    <name type="synonym">Culex pungens</name>
    <dbReference type="NCBI Taxonomy" id="7176"/>
    <lineage>
        <taxon>Eukaryota</taxon>
        <taxon>Metazoa</taxon>
        <taxon>Ecdysozoa</taxon>
        <taxon>Arthropoda</taxon>
        <taxon>Hexapoda</taxon>
        <taxon>Insecta</taxon>
        <taxon>Pterygota</taxon>
        <taxon>Neoptera</taxon>
        <taxon>Endopterygota</taxon>
        <taxon>Diptera</taxon>
        <taxon>Nematocera</taxon>
        <taxon>Culicoidea</taxon>
        <taxon>Culicidae</taxon>
        <taxon>Culicinae</taxon>
        <taxon>Culicini</taxon>
        <taxon>Culex</taxon>
        <taxon>Culex</taxon>
    </lineage>
</organism>
<protein>
    <submittedName>
        <fullName evidence="2 3">Uncharacterized protein</fullName>
    </submittedName>
</protein>
<dbReference type="Proteomes" id="UP000002320">
    <property type="component" value="Unassembled WGS sequence"/>
</dbReference>
<keyword evidence="1" id="KW-0732">Signal</keyword>
<dbReference type="VEuPathDB" id="VectorBase:CQUJHB020286"/>
<evidence type="ECO:0000313" key="2">
    <source>
        <dbReference type="EMBL" id="EDS27204.1"/>
    </source>
</evidence>
<reference evidence="3" key="2">
    <citation type="submission" date="2021-02" db="UniProtKB">
        <authorList>
            <consortium name="EnsemblMetazoa"/>
        </authorList>
    </citation>
    <scope>IDENTIFICATION</scope>
    <source>
        <strain evidence="3">JHB</strain>
    </source>
</reference>
<reference evidence="2" key="1">
    <citation type="submission" date="2007-03" db="EMBL/GenBank/DDBJ databases">
        <title>Annotation of Culex pipiens quinquefasciatus.</title>
        <authorList>
            <consortium name="The Broad Institute Genome Sequencing Platform"/>
            <person name="Atkinson P.W."/>
            <person name="Hemingway J."/>
            <person name="Christensen B.M."/>
            <person name="Higgs S."/>
            <person name="Kodira C."/>
            <person name="Hannick L."/>
            <person name="Megy K."/>
            <person name="O'Leary S."/>
            <person name="Pearson M."/>
            <person name="Haas B.J."/>
            <person name="Mauceli E."/>
            <person name="Wortman J.R."/>
            <person name="Lee N.H."/>
            <person name="Guigo R."/>
            <person name="Stanke M."/>
            <person name="Alvarado L."/>
            <person name="Amedeo P."/>
            <person name="Antoine C.H."/>
            <person name="Arensburger P."/>
            <person name="Bidwell S.L."/>
            <person name="Crawford M."/>
            <person name="Camaro F."/>
            <person name="Devon K."/>
            <person name="Engels R."/>
            <person name="Hammond M."/>
            <person name="Howarth C."/>
            <person name="Koehrsen M."/>
            <person name="Lawson D."/>
            <person name="Montgomery P."/>
            <person name="Nene V."/>
            <person name="Nusbaum C."/>
            <person name="Puiu D."/>
            <person name="Romero-Severson J."/>
            <person name="Severson D.W."/>
            <person name="Shumway M."/>
            <person name="Sisk P."/>
            <person name="Stolte C."/>
            <person name="Zeng Q."/>
            <person name="Eisenstadt E."/>
            <person name="Fraser-Liggett C."/>
            <person name="Strausberg R."/>
            <person name="Galagan J."/>
            <person name="Birren B."/>
            <person name="Collins F.H."/>
        </authorList>
    </citation>
    <scope>NUCLEOTIDE SEQUENCE [LARGE SCALE GENOMIC DNA]</scope>
    <source>
        <strain evidence="2">JHB</strain>
    </source>
</reference>
<evidence type="ECO:0000313" key="3">
    <source>
        <dbReference type="EnsemblMetazoa" id="CPIJ017933-PA"/>
    </source>
</evidence>
<evidence type="ECO:0000313" key="4">
    <source>
        <dbReference type="Proteomes" id="UP000002320"/>
    </source>
</evidence>
<feature type="chain" id="PRO_5014567341" evidence="1">
    <location>
        <begin position="19"/>
        <end position="257"/>
    </location>
</feature>
<gene>
    <name evidence="3" type="primary">6052307</name>
    <name evidence="2" type="ORF">CpipJ_CPIJ017933</name>
</gene>